<dbReference type="EC" id="6.1.1.1" evidence="8"/>
<comment type="similarity">
    <text evidence="8">Belongs to the class-I aminoacyl-tRNA synthetase family. TyrS type 4 subfamily.</text>
</comment>
<protein>
    <recommendedName>
        <fullName evidence="8">Tyrosine--tRNA ligase</fullName>
        <ecNumber evidence="8">6.1.1.1</ecNumber>
    </recommendedName>
    <alternativeName>
        <fullName evidence="8">Tyrosyl-tRNA synthetase</fullName>
        <shortName evidence="8">TyrRS</shortName>
    </alternativeName>
</protein>
<name>A0A2R7Y9N3_9CREN</name>
<organism evidence="9 10">
    <name type="scientific">Zestosphaera tikiterensis</name>
    <dbReference type="NCBI Taxonomy" id="1973259"/>
    <lineage>
        <taxon>Archaea</taxon>
        <taxon>Thermoproteota</taxon>
        <taxon>Thermoprotei</taxon>
        <taxon>Desulfurococcales</taxon>
        <taxon>Desulfurococcaceae</taxon>
        <taxon>Zestosphaera</taxon>
    </lineage>
</organism>
<evidence type="ECO:0000256" key="1">
    <source>
        <dbReference type="ARBA" id="ARBA00022490"/>
    </source>
</evidence>
<keyword evidence="4 8" id="KW-0067">ATP-binding</keyword>
<feature type="short sequence motif" description="'KMSKS' region" evidence="8">
    <location>
        <begin position="236"/>
        <end position="240"/>
    </location>
</feature>
<dbReference type="InterPro" id="IPR023678">
    <property type="entry name" value="Tyr-tRNA-ligase_4"/>
</dbReference>
<dbReference type="GO" id="GO:0005524">
    <property type="term" value="F:ATP binding"/>
    <property type="evidence" value="ECO:0007669"/>
    <property type="project" value="UniProtKB-UniRule"/>
</dbReference>
<dbReference type="EMBL" id="NBVN01000002">
    <property type="protein sequence ID" value="PUA33572.1"/>
    <property type="molecule type" value="Genomic_DNA"/>
</dbReference>
<dbReference type="GO" id="GO:0006437">
    <property type="term" value="P:tyrosyl-tRNA aminoacylation"/>
    <property type="evidence" value="ECO:0007669"/>
    <property type="project" value="UniProtKB-UniRule"/>
</dbReference>
<dbReference type="PANTHER" id="PTHR46264:SF4">
    <property type="entry name" value="TYROSINE--TRNA LIGASE, CYTOPLASMIC"/>
    <property type="match status" value="1"/>
</dbReference>
<feature type="binding site" evidence="8">
    <location>
        <position position="164"/>
    </location>
    <ligand>
        <name>L-tyrosine</name>
        <dbReference type="ChEBI" id="CHEBI:58315"/>
    </ligand>
</feature>
<evidence type="ECO:0000256" key="6">
    <source>
        <dbReference type="ARBA" id="ARBA00023146"/>
    </source>
</evidence>
<dbReference type="Pfam" id="PF00579">
    <property type="entry name" value="tRNA-synt_1b"/>
    <property type="match status" value="2"/>
</dbReference>
<dbReference type="NCBIfam" id="TIGR00234">
    <property type="entry name" value="tyrS"/>
    <property type="match status" value="1"/>
</dbReference>
<dbReference type="Gene3D" id="3.40.50.620">
    <property type="entry name" value="HUPs"/>
    <property type="match status" value="1"/>
</dbReference>
<feature type="binding site" evidence="8">
    <location>
        <position position="167"/>
    </location>
    <ligand>
        <name>L-tyrosine</name>
        <dbReference type="ChEBI" id="CHEBI:58315"/>
    </ligand>
</feature>
<evidence type="ECO:0000256" key="3">
    <source>
        <dbReference type="ARBA" id="ARBA00022741"/>
    </source>
</evidence>
<evidence type="ECO:0000313" key="9">
    <source>
        <dbReference type="EMBL" id="PUA33572.1"/>
    </source>
</evidence>
<dbReference type="PANTHER" id="PTHR46264">
    <property type="entry name" value="TYROSINE-TRNA LIGASE"/>
    <property type="match status" value="1"/>
</dbReference>
<evidence type="ECO:0000256" key="4">
    <source>
        <dbReference type="ARBA" id="ARBA00022840"/>
    </source>
</evidence>
<keyword evidence="6 8" id="KW-0030">Aminoacyl-tRNA synthetase</keyword>
<gene>
    <name evidence="8" type="primary">tyrS</name>
    <name evidence="9" type="ORF">B7O98_03910</name>
</gene>
<evidence type="ECO:0000256" key="7">
    <source>
        <dbReference type="ARBA" id="ARBA00048248"/>
    </source>
</evidence>
<dbReference type="SUPFAM" id="SSF52374">
    <property type="entry name" value="Nucleotidylyl transferase"/>
    <property type="match status" value="1"/>
</dbReference>
<dbReference type="Proteomes" id="UP000244093">
    <property type="component" value="Unassembled WGS sequence"/>
</dbReference>
<keyword evidence="3 8" id="KW-0547">Nucleotide-binding</keyword>
<dbReference type="InterPro" id="IPR023617">
    <property type="entry name" value="Tyr-tRNA-ligase_arc/euk-type"/>
</dbReference>
<dbReference type="HAMAP" id="MF_02009">
    <property type="entry name" value="Tyr_tRNA_synth_type4"/>
    <property type="match status" value="1"/>
</dbReference>
<dbReference type="GO" id="GO:0005737">
    <property type="term" value="C:cytoplasm"/>
    <property type="evidence" value="ECO:0007669"/>
    <property type="project" value="UniProtKB-SubCell"/>
</dbReference>
<dbReference type="InterPro" id="IPR002307">
    <property type="entry name" value="Tyr-tRNA-ligase"/>
</dbReference>
<dbReference type="PIRSF" id="PIRSF006588">
    <property type="entry name" value="TyrRS_arch_euk"/>
    <property type="match status" value="1"/>
</dbReference>
<comment type="subunit">
    <text evidence="8">Homodimer.</text>
</comment>
<dbReference type="InterPro" id="IPR050489">
    <property type="entry name" value="Tyr-tRNA_synthase"/>
</dbReference>
<feature type="binding site" evidence="8">
    <location>
        <position position="239"/>
    </location>
    <ligand>
        <name>ATP</name>
        <dbReference type="ChEBI" id="CHEBI:30616"/>
    </ligand>
</feature>
<keyword evidence="5 8" id="KW-0648">Protein biosynthesis</keyword>
<feature type="binding site" evidence="8">
    <location>
        <position position="35"/>
    </location>
    <ligand>
        <name>L-tyrosine</name>
        <dbReference type="ChEBI" id="CHEBI:58315"/>
    </ligand>
</feature>
<dbReference type="AlphaFoldDB" id="A0A2R7Y9N3"/>
<dbReference type="InterPro" id="IPR014729">
    <property type="entry name" value="Rossmann-like_a/b/a_fold"/>
</dbReference>
<comment type="function">
    <text evidence="8">Catalyzes the attachment of tyrosine to tRNA(Tyr) in a two-step reaction: tyrosine is first activated by ATP to form Tyr-AMP and then transferred to the acceptor end of tRNA(Tyr).</text>
</comment>
<comment type="caution">
    <text evidence="9">The sequence shown here is derived from an EMBL/GenBank/DDBJ whole genome shotgun (WGS) entry which is preliminary data.</text>
</comment>
<feature type="binding site" evidence="8">
    <location>
        <position position="160"/>
    </location>
    <ligand>
        <name>L-tyrosine</name>
        <dbReference type="ChEBI" id="CHEBI:58315"/>
    </ligand>
</feature>
<proteinExistence type="inferred from homology"/>
<keyword evidence="2 8" id="KW-0436">Ligase</keyword>
<comment type="catalytic activity">
    <reaction evidence="7 8">
        <text>tRNA(Tyr) + L-tyrosine + ATP = L-tyrosyl-tRNA(Tyr) + AMP + diphosphate + H(+)</text>
        <dbReference type="Rhea" id="RHEA:10220"/>
        <dbReference type="Rhea" id="RHEA-COMP:9706"/>
        <dbReference type="Rhea" id="RHEA-COMP:9707"/>
        <dbReference type="ChEBI" id="CHEBI:15378"/>
        <dbReference type="ChEBI" id="CHEBI:30616"/>
        <dbReference type="ChEBI" id="CHEBI:33019"/>
        <dbReference type="ChEBI" id="CHEBI:58315"/>
        <dbReference type="ChEBI" id="CHEBI:78442"/>
        <dbReference type="ChEBI" id="CHEBI:78536"/>
        <dbReference type="ChEBI" id="CHEBI:456215"/>
        <dbReference type="EC" id="6.1.1.1"/>
    </reaction>
</comment>
<comment type="subcellular location">
    <subcellularLocation>
        <location evidence="8">Cytoplasm</location>
    </subcellularLocation>
</comment>
<accession>A0A2R7Y9N3</accession>
<dbReference type="Gene3D" id="1.10.240.10">
    <property type="entry name" value="Tyrosyl-Transfer RNA Synthetase"/>
    <property type="match status" value="1"/>
</dbReference>
<feature type="binding site" evidence="8">
    <location>
        <position position="182"/>
    </location>
    <ligand>
        <name>L-tyrosine</name>
        <dbReference type="ChEBI" id="CHEBI:58315"/>
    </ligand>
</feature>
<evidence type="ECO:0000313" key="10">
    <source>
        <dbReference type="Proteomes" id="UP000244093"/>
    </source>
</evidence>
<keyword evidence="1 8" id="KW-0963">Cytoplasm</keyword>
<evidence type="ECO:0000256" key="8">
    <source>
        <dbReference type="HAMAP-Rule" id="MF_02009"/>
    </source>
</evidence>
<dbReference type="InterPro" id="IPR002305">
    <property type="entry name" value="aa-tRNA-synth_Ic"/>
</dbReference>
<reference evidence="9 10" key="1">
    <citation type="journal article" date="2018" name="Syst. Appl. Microbiol.">
        <title>A new symbiotic nanoarchaeote (Candidatus Nanoclepta minutus) and its host (Zestosphaera tikiterensis gen. nov., sp. nov.) from a New Zealand hot spring.</title>
        <authorList>
            <person name="St John E."/>
            <person name="Liu Y."/>
            <person name="Podar M."/>
            <person name="Stott M.B."/>
            <person name="Meneghin J."/>
            <person name="Chen Z."/>
            <person name="Lagutin K."/>
            <person name="Mitchell K."/>
            <person name="Reysenbach A.L."/>
        </authorList>
    </citation>
    <scope>NUCLEOTIDE SEQUENCE [LARGE SCALE GENOMIC DNA]</scope>
    <source>
        <strain evidence="9">NZ3</strain>
    </source>
</reference>
<sequence length="362" mass="40687">MDLESKLRIATRDVEEVITLDELKTLLETGGGSGYLGFEPSGIFHVGWFVWALKFKDLVDVGIKMNLLAATWHAWINDKLGGDLRLINVAAKHVFKVLDSLGIEGRYKVVYAEELVSDPDYWATLLKSGKAVSLARVKRALTIMGRKADEGESDFSKLIYPLMQVTDIFKLGVDVALGGTDQRKAHMLQRDVAEKLGLKKVIAIHTPLIPSLQGYGKMDFSKVSKEDIDEFLAEYKMSKSKPESTIFITDTDEEIRSKVMKAYCPPKIVEGNPVIELAKHLIFRGEEREFIIERPAKYGGPIEIHTQEELIKTYSEGKIHPLDLKKAVAEYLIKFITPIRNNVLSDPEVKALLEEIKASVTR</sequence>
<dbReference type="GO" id="GO:0004831">
    <property type="term" value="F:tyrosine-tRNA ligase activity"/>
    <property type="evidence" value="ECO:0007669"/>
    <property type="project" value="UniProtKB-UniRule"/>
</dbReference>
<dbReference type="NCBIfam" id="NF006330">
    <property type="entry name" value="PRK08560.1"/>
    <property type="match status" value="1"/>
</dbReference>
<evidence type="ECO:0000256" key="5">
    <source>
        <dbReference type="ARBA" id="ARBA00022917"/>
    </source>
</evidence>
<dbReference type="PRINTS" id="PR01040">
    <property type="entry name" value="TRNASYNTHTYR"/>
</dbReference>
<evidence type="ECO:0000256" key="2">
    <source>
        <dbReference type="ARBA" id="ARBA00022598"/>
    </source>
</evidence>